<dbReference type="GO" id="GO:0007286">
    <property type="term" value="P:spermatid development"/>
    <property type="evidence" value="ECO:0007669"/>
    <property type="project" value="TreeGrafter"/>
</dbReference>
<dbReference type="RefSeq" id="XP_013762639.1">
    <property type="nucleotide sequence ID" value="XM_013907185.1"/>
</dbReference>
<dbReference type="EMBL" id="GL349434">
    <property type="protein sequence ID" value="KNC48583.1"/>
    <property type="molecule type" value="Genomic_DNA"/>
</dbReference>
<accession>A0A0L0DBC7</accession>
<dbReference type="PANTHER" id="PTHR43215:SF14">
    <property type="entry name" value="RADIAL SPOKE HEAD 1 HOMOLOG"/>
    <property type="match status" value="1"/>
</dbReference>
<feature type="region of interest" description="Disordered" evidence="2">
    <location>
        <begin position="1"/>
        <end position="42"/>
    </location>
</feature>
<dbReference type="Gene3D" id="2.20.110.10">
    <property type="entry name" value="Histone H3 K4-specific methyltransferase SET7/9 N-terminal domain"/>
    <property type="match status" value="3"/>
</dbReference>
<organism evidence="3 4">
    <name type="scientific">Thecamonas trahens ATCC 50062</name>
    <dbReference type="NCBI Taxonomy" id="461836"/>
    <lineage>
        <taxon>Eukaryota</taxon>
        <taxon>Apusozoa</taxon>
        <taxon>Apusomonadida</taxon>
        <taxon>Apusomonadidae</taxon>
        <taxon>Thecamonas</taxon>
    </lineage>
</organism>
<dbReference type="Pfam" id="PF02493">
    <property type="entry name" value="MORN"/>
    <property type="match status" value="6"/>
</dbReference>
<evidence type="ECO:0000256" key="2">
    <source>
        <dbReference type="SAM" id="MobiDB-lite"/>
    </source>
</evidence>
<dbReference type="Proteomes" id="UP000054408">
    <property type="component" value="Unassembled WGS sequence"/>
</dbReference>
<dbReference type="STRING" id="461836.A0A0L0DBC7"/>
<protein>
    <submittedName>
        <fullName evidence="3">Testis-specific A2 protein</fullName>
    </submittedName>
</protein>
<dbReference type="GeneID" id="25560169"/>
<keyword evidence="4" id="KW-1185">Reference proteome</keyword>
<dbReference type="eggNOG" id="KOG0231">
    <property type="taxonomic scope" value="Eukaryota"/>
</dbReference>
<evidence type="ECO:0000256" key="1">
    <source>
        <dbReference type="ARBA" id="ARBA00022737"/>
    </source>
</evidence>
<dbReference type="AlphaFoldDB" id="A0A0L0DBC7"/>
<keyword evidence="1" id="KW-0677">Repeat</keyword>
<dbReference type="FunFam" id="2.20.110.10:FF:000002">
    <property type="entry name" value="Phosphatidylinositol 4-phosphate 5-kinase 8"/>
    <property type="match status" value="1"/>
</dbReference>
<sequence length="258" mass="28427">MDWQDGNESYDGTPDLGEYEGERHPTTRARHGKGRATLPHNDGSGLFDVYEGEYYEGERHGRGQYTYANGARYEGEYVKGRKHGEGTFFYPDGAVYVGEWENDAREGRGKYTYPNGDSYEGQWRQGLRWGAGVYTYGDSGSRYEGQWVRGARDGAGQWIHPGAKYNYTGSWVADKPTAVGKFTFDHGAVVHGRYTSVVAETYSEESASVVPEPTLQWTAETFDVVPPPATATGMTAEEIQAANAEAEAAVRAEALAAQ</sequence>
<evidence type="ECO:0000313" key="3">
    <source>
        <dbReference type="EMBL" id="KNC48583.1"/>
    </source>
</evidence>
<evidence type="ECO:0000313" key="4">
    <source>
        <dbReference type="Proteomes" id="UP000054408"/>
    </source>
</evidence>
<dbReference type="GO" id="GO:0005634">
    <property type="term" value="C:nucleus"/>
    <property type="evidence" value="ECO:0007669"/>
    <property type="project" value="TreeGrafter"/>
</dbReference>
<dbReference type="OrthoDB" id="423343at2759"/>
<dbReference type="PANTHER" id="PTHR43215">
    <property type="entry name" value="RADIAL SPOKE HEAD 1 HOMOLOG"/>
    <property type="match status" value="1"/>
</dbReference>
<dbReference type="InterPro" id="IPR003409">
    <property type="entry name" value="MORN"/>
</dbReference>
<name>A0A0L0DBC7_THETB</name>
<dbReference type="GO" id="GO:0035082">
    <property type="term" value="P:axoneme assembly"/>
    <property type="evidence" value="ECO:0007669"/>
    <property type="project" value="TreeGrafter"/>
</dbReference>
<reference evidence="3 4" key="1">
    <citation type="submission" date="2010-05" db="EMBL/GenBank/DDBJ databases">
        <title>The Genome Sequence of Thecamonas trahens ATCC 50062.</title>
        <authorList>
            <consortium name="The Broad Institute Genome Sequencing Platform"/>
            <person name="Russ C."/>
            <person name="Cuomo C."/>
            <person name="Shea T."/>
            <person name="Young S.K."/>
            <person name="Zeng Q."/>
            <person name="Koehrsen M."/>
            <person name="Haas B."/>
            <person name="Borodovsky M."/>
            <person name="Guigo R."/>
            <person name="Alvarado L."/>
            <person name="Berlin A."/>
            <person name="Bochicchio J."/>
            <person name="Borenstein D."/>
            <person name="Chapman S."/>
            <person name="Chen Z."/>
            <person name="Freedman E."/>
            <person name="Gellesch M."/>
            <person name="Goldberg J."/>
            <person name="Griggs A."/>
            <person name="Gujja S."/>
            <person name="Heilman E."/>
            <person name="Heiman D."/>
            <person name="Hepburn T."/>
            <person name="Howarth C."/>
            <person name="Jen D."/>
            <person name="Larson L."/>
            <person name="Mehta T."/>
            <person name="Park D."/>
            <person name="Pearson M."/>
            <person name="Roberts A."/>
            <person name="Saif S."/>
            <person name="Shenoy N."/>
            <person name="Sisk P."/>
            <person name="Stolte C."/>
            <person name="Sykes S."/>
            <person name="Thomson T."/>
            <person name="Walk T."/>
            <person name="White J."/>
            <person name="Yandava C."/>
            <person name="Burger G."/>
            <person name="Gray M.W."/>
            <person name="Holland P.W.H."/>
            <person name="King N."/>
            <person name="Lang F.B.F."/>
            <person name="Roger A.J."/>
            <person name="Ruiz-Trillo I."/>
            <person name="Lander E."/>
            <person name="Nusbaum C."/>
        </authorList>
    </citation>
    <scope>NUCLEOTIDE SEQUENCE [LARGE SCALE GENOMIC DNA]</scope>
    <source>
        <strain evidence="3 4">ATCC 50062</strain>
    </source>
</reference>
<proteinExistence type="predicted"/>
<dbReference type="GO" id="GO:0031514">
    <property type="term" value="C:motile cilium"/>
    <property type="evidence" value="ECO:0007669"/>
    <property type="project" value="TreeGrafter"/>
</dbReference>
<gene>
    <name evidence="3" type="ORF">AMSG_00360</name>
</gene>
<dbReference type="SUPFAM" id="SSF82185">
    <property type="entry name" value="Histone H3 K4-specific methyltransferase SET7/9 N-terminal domain"/>
    <property type="match status" value="1"/>
</dbReference>
<dbReference type="OMA" id="GIWYFKN"/>
<dbReference type="SMART" id="SM00698">
    <property type="entry name" value="MORN"/>
    <property type="match status" value="6"/>
</dbReference>